<sequence>MQFPKTATTIAVVVSALFSGAWQVLAGVSWQWLIVVQFLNAVMNWVSVRYSATWANKLIVGTRFDGSPRLERLIELLCICLVNAPLFALIREVEKKPYASLYFAFACLFLWMYREFVTPQMDKAFRWLKYYRLRSVRRTRREANRVREFWLTLLALFT</sequence>
<evidence type="ECO:0000313" key="3">
    <source>
        <dbReference type="Proteomes" id="UP000229526"/>
    </source>
</evidence>
<name>A0A2H0ULU1_9BACT</name>
<keyword evidence="1" id="KW-0472">Membrane</keyword>
<accession>A0A2H0ULU1</accession>
<keyword evidence="1" id="KW-1133">Transmembrane helix</keyword>
<evidence type="ECO:0000313" key="2">
    <source>
        <dbReference type="EMBL" id="PIR87384.1"/>
    </source>
</evidence>
<dbReference type="EMBL" id="PFBD01000005">
    <property type="protein sequence ID" value="PIR87384.1"/>
    <property type="molecule type" value="Genomic_DNA"/>
</dbReference>
<gene>
    <name evidence="2" type="ORF">COU11_00675</name>
</gene>
<feature type="transmembrane region" description="Helical" evidence="1">
    <location>
        <begin position="97"/>
        <end position="113"/>
    </location>
</feature>
<organism evidence="2 3">
    <name type="scientific">Candidatus Harrisonbacteria bacterium CG10_big_fil_rev_8_21_14_0_10_49_15</name>
    <dbReference type="NCBI Taxonomy" id="1974587"/>
    <lineage>
        <taxon>Bacteria</taxon>
        <taxon>Candidatus Harrisoniibacteriota</taxon>
    </lineage>
</organism>
<dbReference type="AlphaFoldDB" id="A0A2H0ULU1"/>
<dbReference type="Proteomes" id="UP000229526">
    <property type="component" value="Unassembled WGS sequence"/>
</dbReference>
<evidence type="ECO:0000256" key="1">
    <source>
        <dbReference type="SAM" id="Phobius"/>
    </source>
</evidence>
<comment type="caution">
    <text evidence="2">The sequence shown here is derived from an EMBL/GenBank/DDBJ whole genome shotgun (WGS) entry which is preliminary data.</text>
</comment>
<proteinExistence type="predicted"/>
<feature type="transmembrane region" description="Helical" evidence="1">
    <location>
        <begin position="73"/>
        <end position="91"/>
    </location>
</feature>
<protein>
    <submittedName>
        <fullName evidence="2">Uncharacterized protein</fullName>
    </submittedName>
</protein>
<reference evidence="3" key="1">
    <citation type="submission" date="2017-09" db="EMBL/GenBank/DDBJ databases">
        <title>Depth-based differentiation of microbial function through sediment-hosted aquifers and enrichment of novel symbionts in the deep terrestrial subsurface.</title>
        <authorList>
            <person name="Probst A.J."/>
            <person name="Ladd B."/>
            <person name="Jarett J.K."/>
            <person name="Geller-Mcgrath D.E."/>
            <person name="Sieber C.M.K."/>
            <person name="Emerson J.B."/>
            <person name="Anantharaman K."/>
            <person name="Thomas B.C."/>
            <person name="Malmstrom R."/>
            <person name="Stieglmeier M."/>
            <person name="Klingl A."/>
            <person name="Woyke T."/>
            <person name="Ryan C.M."/>
            <person name="Banfield J.F."/>
        </authorList>
    </citation>
    <scope>NUCLEOTIDE SEQUENCE [LARGE SCALE GENOMIC DNA]</scope>
</reference>
<keyword evidence="1" id="KW-0812">Transmembrane</keyword>